<organism evidence="4 5">
    <name type="scientific">Mediterraneibacter gnavus (strain CC55_001C)</name>
    <dbReference type="NCBI Taxonomy" id="1073375"/>
    <lineage>
        <taxon>Bacteria</taxon>
        <taxon>Bacillati</taxon>
        <taxon>Bacillota</taxon>
        <taxon>Clostridia</taxon>
        <taxon>Lachnospirales</taxon>
        <taxon>Lachnospiraceae</taxon>
        <taxon>Mediterraneibacter</taxon>
    </lineage>
</organism>
<dbReference type="GO" id="GO:0016780">
    <property type="term" value="F:phosphotransferase activity, for other substituted phosphate groups"/>
    <property type="evidence" value="ECO:0007669"/>
    <property type="project" value="TreeGrafter"/>
</dbReference>
<comment type="similarity">
    <text evidence="1">Belongs to the bacterial sugar transferase family.</text>
</comment>
<dbReference type="AlphaFoldDB" id="A0A829NVS4"/>
<keyword evidence="2" id="KW-0472">Membrane</keyword>
<dbReference type="GeneID" id="57431979"/>
<keyword evidence="2" id="KW-0812">Transmembrane</keyword>
<evidence type="ECO:0000256" key="1">
    <source>
        <dbReference type="ARBA" id="ARBA00006464"/>
    </source>
</evidence>
<proteinExistence type="inferred from homology"/>
<comment type="caution">
    <text evidence="4">The sequence shown here is derived from an EMBL/GenBank/DDBJ whole genome shotgun (WGS) entry which is preliminary data.</text>
</comment>
<dbReference type="PANTHER" id="PTHR30576">
    <property type="entry name" value="COLANIC BIOSYNTHESIS UDP-GLUCOSE LIPID CARRIER TRANSFERASE"/>
    <property type="match status" value="1"/>
</dbReference>
<protein>
    <recommendedName>
        <fullName evidence="3">Bacterial sugar transferase domain-containing protein</fullName>
    </recommendedName>
</protein>
<feature type="domain" description="Bacterial sugar transferase" evidence="3">
    <location>
        <begin position="33"/>
        <end position="231"/>
    </location>
</feature>
<dbReference type="InterPro" id="IPR003362">
    <property type="entry name" value="Bact_transf"/>
</dbReference>
<evidence type="ECO:0000256" key="2">
    <source>
        <dbReference type="SAM" id="Phobius"/>
    </source>
</evidence>
<accession>A0A829NVS4</accession>
<dbReference type="Pfam" id="PF02397">
    <property type="entry name" value="Bac_transf"/>
    <property type="match status" value="1"/>
</dbReference>
<dbReference type="PANTHER" id="PTHR30576:SF0">
    <property type="entry name" value="UNDECAPRENYL-PHOSPHATE N-ACETYLGALACTOSAMINYL 1-PHOSPHATE TRANSFERASE-RELATED"/>
    <property type="match status" value="1"/>
</dbReference>
<sequence>MIKWENLPERIKNEKTYPYYELLQQKKIQILWKRVLDFFCAVVLTVLLSPVMLLIAAAIKLDTKGPIFYRQTRVTRYGMTYRIFKFRTMITGADKKGPLVTSSQDDRVTKVGKLLRKIRLDELPQLLNVLKGEMSFVGTRPEVEKYVDQYSEEMMATLFLPAGITSYASIMYKDEDERIGAYQKQTGKSVDEIYREYILPEKMKYNLKYLKEFSIWRDMKLMLMTVAAVLK</sequence>
<reference evidence="4 5" key="1">
    <citation type="submission" date="2013-10" db="EMBL/GenBank/DDBJ databases">
        <title>The Genome Sequence of Ruminococcus gnavus CC55_001C.</title>
        <authorList>
            <consortium name="The Broad Institute Genomics Platform"/>
            <person name="Earl A."/>
            <person name="Allen-Vercoe E."/>
            <person name="Daigneault M."/>
            <person name="Young S.K."/>
            <person name="Zeng Q."/>
            <person name="Gargeya S."/>
            <person name="Fitzgerald M."/>
            <person name="Abouelleil A."/>
            <person name="Alvarado L."/>
            <person name="Chapman S.B."/>
            <person name="Gainer-Dewar J."/>
            <person name="Goldberg J."/>
            <person name="Griggs A."/>
            <person name="Gujja S."/>
            <person name="Hansen M."/>
            <person name="Howarth C."/>
            <person name="Imamovic A."/>
            <person name="Ireland A."/>
            <person name="Larimer J."/>
            <person name="McCowan C."/>
            <person name="Murphy C."/>
            <person name="Pearson M."/>
            <person name="Poon T.W."/>
            <person name="Priest M."/>
            <person name="Roberts A."/>
            <person name="Saif S."/>
            <person name="Shea T."/>
            <person name="Sykes S."/>
            <person name="Wortman J."/>
            <person name="Nusbaum C."/>
            <person name="Birren B."/>
        </authorList>
    </citation>
    <scope>NUCLEOTIDE SEQUENCE [LARGE SCALE GENOMIC DNA]</scope>
    <source>
        <strain evidence="4 5">CC55_001C</strain>
    </source>
</reference>
<gene>
    <name evidence="4" type="ORF">HMPREF1201_00697</name>
</gene>
<evidence type="ECO:0000259" key="3">
    <source>
        <dbReference type="Pfam" id="PF02397"/>
    </source>
</evidence>
<keyword evidence="5" id="KW-1185">Reference proteome</keyword>
<dbReference type="RefSeq" id="WP_004843341.1">
    <property type="nucleotide sequence ID" value="NZ_KI669414.1"/>
</dbReference>
<dbReference type="EMBL" id="AZJF01000001">
    <property type="protein sequence ID" value="ETD20692.1"/>
    <property type="molecule type" value="Genomic_DNA"/>
</dbReference>
<evidence type="ECO:0000313" key="4">
    <source>
        <dbReference type="EMBL" id="ETD20692.1"/>
    </source>
</evidence>
<feature type="transmembrane region" description="Helical" evidence="2">
    <location>
        <begin position="35"/>
        <end position="59"/>
    </location>
</feature>
<evidence type="ECO:0000313" key="5">
    <source>
        <dbReference type="Proteomes" id="UP000018690"/>
    </source>
</evidence>
<name>A0A829NVS4_MEDG5</name>
<dbReference type="Proteomes" id="UP000018690">
    <property type="component" value="Unassembled WGS sequence"/>
</dbReference>
<keyword evidence="2" id="KW-1133">Transmembrane helix</keyword>